<evidence type="ECO:0000256" key="8">
    <source>
        <dbReference type="ARBA" id="ARBA00023157"/>
    </source>
</evidence>
<dbReference type="CDD" id="cd00108">
    <property type="entry name" value="KR"/>
    <property type="match status" value="1"/>
</dbReference>
<evidence type="ECO:0000313" key="19">
    <source>
        <dbReference type="Proteomes" id="UP000007646"/>
    </source>
</evidence>
<evidence type="ECO:0000256" key="14">
    <source>
        <dbReference type="SAM" id="SignalP"/>
    </source>
</evidence>
<evidence type="ECO:0000256" key="4">
    <source>
        <dbReference type="ARBA" id="ARBA00022692"/>
    </source>
</evidence>
<evidence type="ECO:0000256" key="2">
    <source>
        <dbReference type="ARBA" id="ARBA00022572"/>
    </source>
</evidence>
<dbReference type="InterPro" id="IPR051836">
    <property type="entry name" value="Kremen_rcpt"/>
</dbReference>
<dbReference type="SMART" id="SM00042">
    <property type="entry name" value="CUB"/>
    <property type="match status" value="1"/>
</dbReference>
<dbReference type="CDD" id="cd00041">
    <property type="entry name" value="CUB"/>
    <property type="match status" value="1"/>
</dbReference>
<reference evidence="18" key="2">
    <citation type="submission" date="2025-08" db="UniProtKB">
        <authorList>
            <consortium name="Ensembl"/>
        </authorList>
    </citation>
    <scope>IDENTIFICATION</scope>
    <source>
        <strain evidence="18">Isolate ISIS603380</strain>
    </source>
</reference>
<dbReference type="Gene3D" id="2.60.120.290">
    <property type="entry name" value="Spermadhesin, CUB domain"/>
    <property type="match status" value="1"/>
</dbReference>
<evidence type="ECO:0000259" key="15">
    <source>
        <dbReference type="PROSITE" id="PS01180"/>
    </source>
</evidence>
<dbReference type="PROSITE" id="PS51212">
    <property type="entry name" value="WSC"/>
    <property type="match status" value="1"/>
</dbReference>
<keyword evidence="6 13" id="KW-1133">Transmembrane helix</keyword>
<dbReference type="SUPFAM" id="SSF49854">
    <property type="entry name" value="Spermadhesin, CUB domain"/>
    <property type="match status" value="1"/>
</dbReference>
<feature type="region of interest" description="Disordered" evidence="12">
    <location>
        <begin position="326"/>
        <end position="359"/>
    </location>
</feature>
<dbReference type="Proteomes" id="UP000007646">
    <property type="component" value="Unassembled WGS sequence"/>
</dbReference>
<evidence type="ECO:0000256" key="12">
    <source>
        <dbReference type="SAM" id="MobiDB-lite"/>
    </source>
</evidence>
<dbReference type="SMART" id="SM00321">
    <property type="entry name" value="WSC"/>
    <property type="match status" value="1"/>
</dbReference>
<evidence type="ECO:0000256" key="9">
    <source>
        <dbReference type="ARBA" id="ARBA00023180"/>
    </source>
</evidence>
<evidence type="ECO:0000259" key="17">
    <source>
        <dbReference type="PROSITE" id="PS51212"/>
    </source>
</evidence>
<feature type="signal peptide" evidence="14">
    <location>
        <begin position="1"/>
        <end position="25"/>
    </location>
</feature>
<dbReference type="InterPro" id="IPR000001">
    <property type="entry name" value="Kringle"/>
</dbReference>
<evidence type="ECO:0000313" key="18">
    <source>
        <dbReference type="Ensembl" id="ENSLAFP00000020178.1"/>
    </source>
</evidence>
<protein>
    <recommendedName>
        <fullName evidence="10">Kringle-containing protein marking the eye and the nose</fullName>
    </recommendedName>
</protein>
<dbReference type="InterPro" id="IPR000859">
    <property type="entry name" value="CUB_dom"/>
</dbReference>
<feature type="domain" description="WSC" evidence="17">
    <location>
        <begin position="122"/>
        <end position="216"/>
    </location>
</feature>
<keyword evidence="2 11" id="KW-0420">Kringle</keyword>
<dbReference type="SUPFAM" id="SSF57440">
    <property type="entry name" value="Kringle-like"/>
    <property type="match status" value="1"/>
</dbReference>
<evidence type="ECO:0000256" key="11">
    <source>
        <dbReference type="PROSITE-ProRule" id="PRU00121"/>
    </source>
</evidence>
<dbReference type="PROSITE" id="PS50070">
    <property type="entry name" value="KRINGLE_2"/>
    <property type="match status" value="1"/>
</dbReference>
<keyword evidence="3" id="KW-0879">Wnt signaling pathway</keyword>
<comment type="subcellular location">
    <subcellularLocation>
        <location evidence="1">Membrane</location>
        <topology evidence="1">Single-pass type I membrane protein</topology>
    </subcellularLocation>
</comment>
<name>G3TX70_LOXAF</name>
<dbReference type="PRINTS" id="PR00018">
    <property type="entry name" value="KRINGLE"/>
</dbReference>
<dbReference type="Pfam" id="PF01822">
    <property type="entry name" value="WSC"/>
    <property type="match status" value="1"/>
</dbReference>
<comment type="caution">
    <text evidence="11">Lacks conserved residue(s) required for the propagation of feature annotation.</text>
</comment>
<reference evidence="18 19" key="1">
    <citation type="submission" date="2009-06" db="EMBL/GenBank/DDBJ databases">
        <title>The Genome Sequence of Loxodonta africana (African elephant).</title>
        <authorList>
            <person name="Di Palma F."/>
            <person name="Heiman D."/>
            <person name="Young S."/>
            <person name="Johnson J."/>
            <person name="Lander E.S."/>
            <person name="Lindblad-Toh K."/>
        </authorList>
    </citation>
    <scope>NUCLEOTIDE SEQUENCE [LARGE SCALE GENOMIC DNA]</scope>
    <source>
        <strain evidence="18 19">Isolate ISIS603380</strain>
    </source>
</reference>
<evidence type="ECO:0000256" key="7">
    <source>
        <dbReference type="ARBA" id="ARBA00023136"/>
    </source>
</evidence>
<proteinExistence type="predicted"/>
<reference evidence="18" key="3">
    <citation type="submission" date="2025-09" db="UniProtKB">
        <authorList>
            <consortium name="Ensembl"/>
        </authorList>
    </citation>
    <scope>IDENTIFICATION</scope>
    <source>
        <strain evidence="18">Isolate ISIS603380</strain>
    </source>
</reference>
<feature type="domain" description="Kringle" evidence="16">
    <location>
        <begin position="35"/>
        <end position="120"/>
    </location>
</feature>
<dbReference type="SMART" id="SM00130">
    <property type="entry name" value="KR"/>
    <property type="match status" value="1"/>
</dbReference>
<keyword evidence="5 14" id="KW-0732">Signal</keyword>
<dbReference type="GeneTree" id="ENSGT00940000162126"/>
<evidence type="ECO:0000256" key="3">
    <source>
        <dbReference type="ARBA" id="ARBA00022687"/>
    </source>
</evidence>
<feature type="compositionally biased region" description="Low complexity" evidence="12">
    <location>
        <begin position="444"/>
        <end position="460"/>
    </location>
</feature>
<dbReference type="GO" id="GO:0016055">
    <property type="term" value="P:Wnt signaling pathway"/>
    <property type="evidence" value="ECO:0007669"/>
    <property type="project" value="UniProtKB-KW"/>
</dbReference>
<feature type="domain" description="CUB" evidence="15">
    <location>
        <begin position="204"/>
        <end position="324"/>
    </location>
</feature>
<evidence type="ECO:0000256" key="10">
    <source>
        <dbReference type="ARBA" id="ARBA00032328"/>
    </source>
</evidence>
<dbReference type="GO" id="GO:0005886">
    <property type="term" value="C:plasma membrane"/>
    <property type="evidence" value="ECO:0007669"/>
    <property type="project" value="TreeGrafter"/>
</dbReference>
<dbReference type="InterPro" id="IPR002889">
    <property type="entry name" value="WSC_carb-bd"/>
</dbReference>
<organism evidence="18 19">
    <name type="scientific">Loxodonta africana</name>
    <name type="common">African elephant</name>
    <dbReference type="NCBI Taxonomy" id="9785"/>
    <lineage>
        <taxon>Eukaryota</taxon>
        <taxon>Metazoa</taxon>
        <taxon>Chordata</taxon>
        <taxon>Craniata</taxon>
        <taxon>Vertebrata</taxon>
        <taxon>Euteleostomi</taxon>
        <taxon>Mammalia</taxon>
        <taxon>Eutheria</taxon>
        <taxon>Afrotheria</taxon>
        <taxon>Proboscidea</taxon>
        <taxon>Elephantidae</taxon>
        <taxon>Loxodonta</taxon>
    </lineage>
</organism>
<dbReference type="Pfam" id="PF00051">
    <property type="entry name" value="Kringle"/>
    <property type="match status" value="1"/>
</dbReference>
<dbReference type="InterPro" id="IPR035914">
    <property type="entry name" value="Sperma_CUB_dom_sf"/>
</dbReference>
<dbReference type="PROSITE" id="PS01180">
    <property type="entry name" value="CUB"/>
    <property type="match status" value="1"/>
</dbReference>
<feature type="region of interest" description="Disordered" evidence="12">
    <location>
        <begin position="427"/>
        <end position="460"/>
    </location>
</feature>
<evidence type="ECO:0000256" key="5">
    <source>
        <dbReference type="ARBA" id="ARBA00022729"/>
    </source>
</evidence>
<keyword evidence="8" id="KW-1015">Disulfide bond</keyword>
<evidence type="ECO:0000256" key="6">
    <source>
        <dbReference type="ARBA" id="ARBA00022989"/>
    </source>
</evidence>
<dbReference type="FunFam" id="2.40.20.10:FF:000006">
    <property type="entry name" value="Kremen protein 2"/>
    <property type="match status" value="1"/>
</dbReference>
<dbReference type="Ensembl" id="ENSLAFT00000026913.1">
    <property type="protein sequence ID" value="ENSLAFP00000020178.1"/>
    <property type="gene ID" value="ENSLAFG00000028343.1"/>
</dbReference>
<dbReference type="AlphaFoldDB" id="G3TX70"/>
<dbReference type="Gene3D" id="2.40.20.10">
    <property type="entry name" value="Plasminogen Kringle 4"/>
    <property type="match status" value="1"/>
</dbReference>
<gene>
    <name evidence="18" type="primary">KREMEN2</name>
</gene>
<dbReference type="PANTHER" id="PTHR24269:SF15">
    <property type="entry name" value="KREMEN PROTEIN 2"/>
    <property type="match status" value="1"/>
</dbReference>
<keyword evidence="9" id="KW-0325">Glycoprotein</keyword>
<keyword evidence="7 13" id="KW-0472">Membrane</keyword>
<accession>G3TX70</accession>
<feature type="transmembrane region" description="Helical" evidence="13">
    <location>
        <begin position="367"/>
        <end position="388"/>
    </location>
</feature>
<evidence type="ECO:0000256" key="13">
    <source>
        <dbReference type="SAM" id="Phobius"/>
    </source>
</evidence>
<keyword evidence="19" id="KW-1185">Reference proteome</keyword>
<dbReference type="InterPro" id="IPR038178">
    <property type="entry name" value="Kringle_sf"/>
</dbReference>
<sequence>MGTRALQGLLVLLFLPLPLPRRASAGSLHSPGLSECFQVNGADYRGHQNRTGPRGAGRPCLFWDQTQQHSYSSASDPQGRWGLGAHNFCRRNPDGDVQPWCYVAETEEGIYWRYCDIPTCHMPGYLGCFVDSGAPPALSGPSGTSTKLTVQVCLRFCRMKGYQLAGVEAGYACFCGSESDLTRGRPAPATDCDQICFGHPGQLCGGDGRLGIYEGRLRGVRETGALRETLIGGRIQKGEVRDCSWALGPPGAALELTFRLFELADPRDRLELRDAASGRLLRTFDGNRPPPSGPLRLRPAALLLTFRSDARGNAQGFALTYRGLRDAPEKQAPPRGSAQTPAAPLDGANASCSPRPGAPEAAMGARVFSTVTAISVLLLLLLSLTGLLRQRSCLLAPGKGPLALGPSRGPRRSWAVWYRRPRGVALPCPSGEPQAEGPAAGYRPLSASSQSSLPSLISAL</sequence>
<dbReference type="InterPro" id="IPR013806">
    <property type="entry name" value="Kringle-like"/>
</dbReference>
<dbReference type="PANTHER" id="PTHR24269">
    <property type="entry name" value="KREMEN PROTEIN"/>
    <property type="match status" value="1"/>
</dbReference>
<evidence type="ECO:0000259" key="16">
    <source>
        <dbReference type="PROSITE" id="PS50070"/>
    </source>
</evidence>
<feature type="chain" id="PRO_5003455807" description="Kringle-containing protein marking the eye and the nose" evidence="14">
    <location>
        <begin position="26"/>
        <end position="460"/>
    </location>
</feature>
<keyword evidence="4 13" id="KW-0812">Transmembrane</keyword>
<evidence type="ECO:0000256" key="1">
    <source>
        <dbReference type="ARBA" id="ARBA00004479"/>
    </source>
</evidence>